<dbReference type="Pfam" id="PF00892">
    <property type="entry name" value="EamA"/>
    <property type="match status" value="2"/>
</dbReference>
<dbReference type="InterPro" id="IPR037185">
    <property type="entry name" value="EmrE-like"/>
</dbReference>
<keyword evidence="6 7" id="KW-0472">Membrane</keyword>
<feature type="transmembrane region" description="Helical" evidence="7">
    <location>
        <begin position="127"/>
        <end position="145"/>
    </location>
</feature>
<dbReference type="AlphaFoldDB" id="A0A1L8CSE8"/>
<dbReference type="SUPFAM" id="SSF103481">
    <property type="entry name" value="Multidrug resistance efflux transporter EmrE"/>
    <property type="match status" value="2"/>
</dbReference>
<feature type="domain" description="EamA" evidence="8">
    <location>
        <begin position="9"/>
        <end position="141"/>
    </location>
</feature>
<feature type="transmembrane region" description="Helical" evidence="7">
    <location>
        <begin position="281"/>
        <end position="300"/>
    </location>
</feature>
<feature type="transmembrane region" description="Helical" evidence="7">
    <location>
        <begin position="220"/>
        <end position="240"/>
    </location>
</feature>
<name>A0A1L8CSE8_9THEO</name>
<organism evidence="9 10">
    <name type="scientific">Carboxydothermus pertinax</name>
    <dbReference type="NCBI Taxonomy" id="870242"/>
    <lineage>
        <taxon>Bacteria</taxon>
        <taxon>Bacillati</taxon>
        <taxon>Bacillota</taxon>
        <taxon>Clostridia</taxon>
        <taxon>Thermoanaerobacterales</taxon>
        <taxon>Thermoanaerobacteraceae</taxon>
        <taxon>Carboxydothermus</taxon>
    </lineage>
</organism>
<dbReference type="EMBL" id="BDJK01000004">
    <property type="protein sequence ID" value="GAV21739.1"/>
    <property type="molecule type" value="Genomic_DNA"/>
</dbReference>
<evidence type="ECO:0000256" key="1">
    <source>
        <dbReference type="ARBA" id="ARBA00004651"/>
    </source>
</evidence>
<evidence type="ECO:0000256" key="2">
    <source>
        <dbReference type="ARBA" id="ARBA00007362"/>
    </source>
</evidence>
<evidence type="ECO:0000256" key="3">
    <source>
        <dbReference type="ARBA" id="ARBA00022475"/>
    </source>
</evidence>
<dbReference type="PANTHER" id="PTHR32322:SF18">
    <property type="entry name" value="S-ADENOSYLMETHIONINE_S-ADENOSYLHOMOCYSTEINE TRANSPORTER"/>
    <property type="match status" value="1"/>
</dbReference>
<reference evidence="10" key="1">
    <citation type="submission" date="2016-12" db="EMBL/GenBank/DDBJ databases">
        <title>Draft Genome Sequences od Carboxydothermus pertinax and islandicus, Hydrogenogenic Carboxydotrophic Bacteria.</title>
        <authorList>
            <person name="Fukuyama Y."/>
            <person name="Ohmae K."/>
            <person name="Yoneda Y."/>
            <person name="Yoshida T."/>
            <person name="Sako Y."/>
        </authorList>
    </citation>
    <scope>NUCLEOTIDE SEQUENCE [LARGE SCALE GENOMIC DNA]</scope>
    <source>
        <strain evidence="10">Ug1</strain>
    </source>
</reference>
<dbReference type="STRING" id="870242.cpu_02490"/>
<feature type="domain" description="EamA" evidence="8">
    <location>
        <begin position="159"/>
        <end position="289"/>
    </location>
</feature>
<dbReference type="PANTHER" id="PTHR32322">
    <property type="entry name" value="INNER MEMBRANE TRANSPORTER"/>
    <property type="match status" value="1"/>
</dbReference>
<keyword evidence="4 7" id="KW-0812">Transmembrane</keyword>
<comment type="similarity">
    <text evidence="2">Belongs to the EamA transporter family.</text>
</comment>
<evidence type="ECO:0000256" key="4">
    <source>
        <dbReference type="ARBA" id="ARBA00022692"/>
    </source>
</evidence>
<gene>
    <name evidence="9" type="ORF">cpu_02490</name>
</gene>
<keyword evidence="3" id="KW-1003">Cell membrane</keyword>
<evidence type="ECO:0000256" key="5">
    <source>
        <dbReference type="ARBA" id="ARBA00022989"/>
    </source>
</evidence>
<feature type="transmembrane region" description="Helical" evidence="7">
    <location>
        <begin position="252"/>
        <end position="269"/>
    </location>
</feature>
<sequence>MARKALSLTYLLLVMVAMLWASAFVAAREVVKEIPPVLAATARFLLSAALLLPIALWQEKNFRYGLKNYFYLILMGFTGIFAYNLFFFYGVKFNPASDSSLVIAINPIVISLLAAIILKEKLTAEKVLGLIISFMGVLLVIAEGHPFSFFQGSLEPTRFLLLGAVVSWAIYSVVSKKVMGVVSPLATTAFSIFFGALFFLPFGLWEMKNIDLATISLKNYLLILHLAVFPTILAFFWWNLGIKKVGAQKSALFINLIPIFTLLLSNLLLGEKITQPRLWGGLLVILGVLEGSYGFIPLPFKPKVNLPS</sequence>
<dbReference type="GO" id="GO:0005886">
    <property type="term" value="C:plasma membrane"/>
    <property type="evidence" value="ECO:0007669"/>
    <property type="project" value="UniProtKB-SubCell"/>
</dbReference>
<evidence type="ECO:0000313" key="10">
    <source>
        <dbReference type="Proteomes" id="UP000187485"/>
    </source>
</evidence>
<dbReference type="InterPro" id="IPR000620">
    <property type="entry name" value="EamA_dom"/>
</dbReference>
<evidence type="ECO:0000256" key="6">
    <source>
        <dbReference type="ARBA" id="ARBA00023136"/>
    </source>
</evidence>
<dbReference type="Proteomes" id="UP000187485">
    <property type="component" value="Unassembled WGS sequence"/>
</dbReference>
<evidence type="ECO:0000256" key="7">
    <source>
        <dbReference type="SAM" id="Phobius"/>
    </source>
</evidence>
<evidence type="ECO:0000259" key="8">
    <source>
        <dbReference type="Pfam" id="PF00892"/>
    </source>
</evidence>
<evidence type="ECO:0000313" key="9">
    <source>
        <dbReference type="EMBL" id="GAV21739.1"/>
    </source>
</evidence>
<dbReference type="RefSeq" id="WP_075858192.1">
    <property type="nucleotide sequence ID" value="NZ_BDJK01000004.1"/>
</dbReference>
<proteinExistence type="inferred from homology"/>
<protein>
    <submittedName>
        <fullName evidence="9">EamA family transporter</fullName>
    </submittedName>
</protein>
<dbReference type="InterPro" id="IPR050638">
    <property type="entry name" value="AA-Vitamin_Transporters"/>
</dbReference>
<keyword evidence="5 7" id="KW-1133">Transmembrane helix</keyword>
<comment type="caution">
    <text evidence="9">The sequence shown here is derived from an EMBL/GenBank/DDBJ whole genome shotgun (WGS) entry which is preliminary data.</text>
</comment>
<dbReference type="OrthoDB" id="9805239at2"/>
<feature type="transmembrane region" description="Helical" evidence="7">
    <location>
        <begin position="101"/>
        <end position="118"/>
    </location>
</feature>
<feature type="transmembrane region" description="Helical" evidence="7">
    <location>
        <begin position="181"/>
        <end position="200"/>
    </location>
</feature>
<feature type="transmembrane region" description="Helical" evidence="7">
    <location>
        <begin position="69"/>
        <end position="89"/>
    </location>
</feature>
<feature type="transmembrane region" description="Helical" evidence="7">
    <location>
        <begin position="37"/>
        <end position="57"/>
    </location>
</feature>
<comment type="subcellular location">
    <subcellularLocation>
        <location evidence="1">Cell membrane</location>
        <topology evidence="1">Multi-pass membrane protein</topology>
    </subcellularLocation>
</comment>
<keyword evidence="10" id="KW-1185">Reference proteome</keyword>
<accession>A0A1L8CSE8</accession>